<dbReference type="EMBL" id="QXGD01004495">
    <property type="protein sequence ID" value="KAE9170291.1"/>
    <property type="molecule type" value="Genomic_DNA"/>
</dbReference>
<proteinExistence type="predicted"/>
<evidence type="ECO:0000313" key="2">
    <source>
        <dbReference type="EMBL" id="KAE9095209.1"/>
    </source>
</evidence>
<dbReference type="EMBL" id="QXGA01002509">
    <property type="protein sequence ID" value="KAE9096410.1"/>
    <property type="molecule type" value="Genomic_DNA"/>
</dbReference>
<dbReference type="Proteomes" id="UP000437068">
    <property type="component" value="Unassembled WGS sequence"/>
</dbReference>
<sequence length="72" mass="8123">MPENIQAFWGTFAWADNPWIPDSNAPSLQRSKYNRIEVTPTASLGIVRTARDIYEARTCHWAPARKPAPPDA</sequence>
<dbReference type="Proteomes" id="UP000440367">
    <property type="component" value="Unassembled WGS sequence"/>
</dbReference>
<organism evidence="1 8">
    <name type="scientific">Phytophthora fragariae</name>
    <dbReference type="NCBI Taxonomy" id="53985"/>
    <lineage>
        <taxon>Eukaryota</taxon>
        <taxon>Sar</taxon>
        <taxon>Stramenopiles</taxon>
        <taxon>Oomycota</taxon>
        <taxon>Peronosporomycetes</taxon>
        <taxon>Peronosporales</taxon>
        <taxon>Peronosporaceae</taxon>
        <taxon>Phytophthora</taxon>
    </lineage>
</organism>
<evidence type="ECO:0000313" key="5">
    <source>
        <dbReference type="EMBL" id="KAE9176206.1"/>
    </source>
</evidence>
<dbReference type="EMBL" id="QXGE01002597">
    <property type="protein sequence ID" value="KAE9280597.1"/>
    <property type="molecule type" value="Genomic_DNA"/>
</dbReference>
<dbReference type="Proteomes" id="UP000441208">
    <property type="component" value="Unassembled WGS sequence"/>
</dbReference>
<dbReference type="EMBL" id="QXFY01001099">
    <property type="protein sequence ID" value="KAE9328283.1"/>
    <property type="molecule type" value="Genomic_DNA"/>
</dbReference>
<dbReference type="EMBL" id="QXGF01001238">
    <property type="protein sequence ID" value="KAE8931465.1"/>
    <property type="molecule type" value="Genomic_DNA"/>
</dbReference>
<comment type="caution">
    <text evidence="1">The sequence shown here is derived from an EMBL/GenBank/DDBJ whole genome shotgun (WGS) entry which is preliminary data.</text>
</comment>
<name>A0A6A3ED29_9STRA</name>
<accession>A0A6A3ED29</accession>
<keyword evidence="9" id="KW-1185">Reference proteome</keyword>
<evidence type="ECO:0000313" key="3">
    <source>
        <dbReference type="EMBL" id="KAE9096410.1"/>
    </source>
</evidence>
<evidence type="ECO:0000313" key="12">
    <source>
        <dbReference type="Proteomes" id="UP000440732"/>
    </source>
</evidence>
<dbReference type="Proteomes" id="UP000440732">
    <property type="component" value="Unassembled WGS sequence"/>
</dbReference>
<dbReference type="OrthoDB" id="129583at2759"/>
<evidence type="ECO:0000313" key="7">
    <source>
        <dbReference type="EMBL" id="KAE9328283.1"/>
    </source>
</evidence>
<evidence type="ECO:0000313" key="8">
    <source>
        <dbReference type="Proteomes" id="UP000429523"/>
    </source>
</evidence>
<protein>
    <submittedName>
        <fullName evidence="1">Uncharacterized protein</fullName>
    </submittedName>
</protein>
<dbReference type="Proteomes" id="UP000429523">
    <property type="component" value="Unassembled WGS sequence"/>
</dbReference>
<evidence type="ECO:0000313" key="10">
    <source>
        <dbReference type="Proteomes" id="UP000437068"/>
    </source>
</evidence>
<reference evidence="8 9" key="1">
    <citation type="submission" date="2018-08" db="EMBL/GenBank/DDBJ databases">
        <title>Genomic investigation of the strawberry pathogen Phytophthora fragariae indicates pathogenicity is determined by transcriptional variation in three key races.</title>
        <authorList>
            <person name="Adams T.M."/>
            <person name="Armitage A.D."/>
            <person name="Sobczyk M.K."/>
            <person name="Bates H.J."/>
            <person name="Dunwell J.M."/>
            <person name="Nellist C.F."/>
            <person name="Harrison R.J."/>
        </authorList>
    </citation>
    <scope>NUCLEOTIDE SEQUENCE [LARGE SCALE GENOMIC DNA]</scope>
    <source>
        <strain evidence="6 10">A4</strain>
        <strain evidence="4 11">BC-1</strain>
        <strain evidence="5 9">NOV-27</strain>
        <strain evidence="3 12">NOV-5</strain>
        <strain evidence="2 13">NOV-71</strain>
        <strain evidence="7 14">NOV-77</strain>
        <strain evidence="1 8">NOV-9</strain>
    </source>
</reference>
<dbReference type="AlphaFoldDB" id="A0A6A3ED29"/>
<gene>
    <name evidence="6" type="ORF">PF001_g24155</name>
    <name evidence="4" type="ORF">PF002_g30129</name>
    <name evidence="5" type="ORF">PF005_g25063</name>
    <name evidence="3" type="ORF">PF006_g23786</name>
    <name evidence="2" type="ORF">PF007_g17455</name>
    <name evidence="7" type="ORF">PF008_g16206</name>
    <name evidence="1" type="ORF">PF009_g18474</name>
</gene>
<dbReference type="EMBL" id="QXGB01002641">
    <property type="protein sequence ID" value="KAE9176206.1"/>
    <property type="molecule type" value="Genomic_DNA"/>
</dbReference>
<evidence type="ECO:0000313" key="13">
    <source>
        <dbReference type="Proteomes" id="UP000441208"/>
    </source>
</evidence>
<evidence type="ECO:0000313" key="14">
    <source>
        <dbReference type="Proteomes" id="UP000486351"/>
    </source>
</evidence>
<evidence type="ECO:0000313" key="4">
    <source>
        <dbReference type="EMBL" id="KAE9170291.1"/>
    </source>
</evidence>
<evidence type="ECO:0000313" key="6">
    <source>
        <dbReference type="EMBL" id="KAE9280597.1"/>
    </source>
</evidence>
<evidence type="ECO:0000313" key="1">
    <source>
        <dbReference type="EMBL" id="KAE8931465.1"/>
    </source>
</evidence>
<dbReference type="Proteomes" id="UP000433483">
    <property type="component" value="Unassembled WGS sequence"/>
</dbReference>
<dbReference type="Proteomes" id="UP000486351">
    <property type="component" value="Unassembled WGS sequence"/>
</dbReference>
<evidence type="ECO:0000313" key="11">
    <source>
        <dbReference type="Proteomes" id="UP000440367"/>
    </source>
</evidence>
<dbReference type="EMBL" id="QXFZ01001183">
    <property type="protein sequence ID" value="KAE9095209.1"/>
    <property type="molecule type" value="Genomic_DNA"/>
</dbReference>
<evidence type="ECO:0000313" key="9">
    <source>
        <dbReference type="Proteomes" id="UP000433483"/>
    </source>
</evidence>